<sequence>MTEFVLLAAGRDADVYALDSQRVLRRYRDEGDVAAEAAVMAYVGGLGFPVPRVYSANGGDLVLERLTGPTMLQALGSGEITAVAAADLLAGLHARLHALPPQMPHKPGDRQVHLDLHPANVMLEARGPVVIDWRNSGQGPPEFDVAVSALIVAQVAVDSVREEAALAGTFLTAFLAGVGAVPSEALDQAVRFRRDDPNLTAREIGLLSAAVSLIGASRPQP</sequence>
<name>A0A919A4B1_9ACTN</name>
<protein>
    <recommendedName>
        <fullName evidence="1">Aminoglycoside phosphotransferase domain-containing protein</fullName>
    </recommendedName>
</protein>
<dbReference type="Gene3D" id="3.90.1200.10">
    <property type="match status" value="1"/>
</dbReference>
<reference evidence="2" key="2">
    <citation type="submission" date="2020-09" db="EMBL/GenBank/DDBJ databases">
        <authorList>
            <person name="Sun Q."/>
            <person name="Ohkuma M."/>
        </authorList>
    </citation>
    <scope>NUCLEOTIDE SEQUENCE</scope>
    <source>
        <strain evidence="2">JCM 3302</strain>
    </source>
</reference>
<comment type="caution">
    <text evidence="2">The sequence shown here is derived from an EMBL/GenBank/DDBJ whole genome shotgun (WGS) entry which is preliminary data.</text>
</comment>
<dbReference type="EMBL" id="BNBC01000022">
    <property type="protein sequence ID" value="GHE84656.1"/>
    <property type="molecule type" value="Genomic_DNA"/>
</dbReference>
<proteinExistence type="predicted"/>
<evidence type="ECO:0000259" key="1">
    <source>
        <dbReference type="Pfam" id="PF01636"/>
    </source>
</evidence>
<dbReference type="Pfam" id="PF01636">
    <property type="entry name" value="APH"/>
    <property type="match status" value="1"/>
</dbReference>
<evidence type="ECO:0000313" key="2">
    <source>
        <dbReference type="EMBL" id="GHE84656.1"/>
    </source>
</evidence>
<keyword evidence="3" id="KW-1185">Reference proteome</keyword>
<organism evidence="2 3">
    <name type="scientific">Streptomyces spiralis</name>
    <dbReference type="NCBI Taxonomy" id="66376"/>
    <lineage>
        <taxon>Bacteria</taxon>
        <taxon>Bacillati</taxon>
        <taxon>Actinomycetota</taxon>
        <taxon>Actinomycetes</taxon>
        <taxon>Kitasatosporales</taxon>
        <taxon>Streptomycetaceae</taxon>
        <taxon>Streptomyces</taxon>
    </lineage>
</organism>
<evidence type="ECO:0000313" key="3">
    <source>
        <dbReference type="Proteomes" id="UP000641386"/>
    </source>
</evidence>
<dbReference type="SUPFAM" id="SSF56112">
    <property type="entry name" value="Protein kinase-like (PK-like)"/>
    <property type="match status" value="1"/>
</dbReference>
<accession>A0A919A4B1</accession>
<dbReference type="AlphaFoldDB" id="A0A919A4B1"/>
<gene>
    <name evidence="2" type="ORF">GCM10014715_45990</name>
</gene>
<feature type="domain" description="Aminoglycoside phosphotransferase" evidence="1">
    <location>
        <begin position="86"/>
        <end position="165"/>
    </location>
</feature>
<reference evidence="2" key="1">
    <citation type="journal article" date="2014" name="Int. J. Syst. Evol. Microbiol.">
        <title>Complete genome sequence of Corynebacterium casei LMG S-19264T (=DSM 44701T), isolated from a smear-ripened cheese.</title>
        <authorList>
            <consortium name="US DOE Joint Genome Institute (JGI-PGF)"/>
            <person name="Walter F."/>
            <person name="Albersmeier A."/>
            <person name="Kalinowski J."/>
            <person name="Ruckert C."/>
        </authorList>
    </citation>
    <scope>NUCLEOTIDE SEQUENCE</scope>
    <source>
        <strain evidence="2">JCM 3302</strain>
    </source>
</reference>
<dbReference type="Proteomes" id="UP000641386">
    <property type="component" value="Unassembled WGS sequence"/>
</dbReference>
<dbReference type="RefSeq" id="WP_189903105.1">
    <property type="nucleotide sequence ID" value="NZ_BNBC01000022.1"/>
</dbReference>
<dbReference type="InterPro" id="IPR002575">
    <property type="entry name" value="Aminoglycoside_PTrfase"/>
</dbReference>
<dbReference type="InterPro" id="IPR011009">
    <property type="entry name" value="Kinase-like_dom_sf"/>
</dbReference>